<dbReference type="Proteomes" id="UP000333828">
    <property type="component" value="Unassembled WGS sequence"/>
</dbReference>
<keyword evidence="2" id="KW-1185">Reference proteome</keyword>
<dbReference type="AlphaFoldDB" id="A0A5E4YIP5"/>
<gene>
    <name evidence="1" type="ORF">PIN31115_04514</name>
</gene>
<proteinExistence type="predicted"/>
<accession>A0A5E4YIP5</accession>
<organism evidence="1 2">
    <name type="scientific">Pandoraea iniqua</name>
    <dbReference type="NCBI Taxonomy" id="2508288"/>
    <lineage>
        <taxon>Bacteria</taxon>
        <taxon>Pseudomonadati</taxon>
        <taxon>Pseudomonadota</taxon>
        <taxon>Betaproteobacteria</taxon>
        <taxon>Burkholderiales</taxon>
        <taxon>Burkholderiaceae</taxon>
        <taxon>Pandoraea</taxon>
    </lineage>
</organism>
<reference evidence="1 2" key="1">
    <citation type="submission" date="2019-08" db="EMBL/GenBank/DDBJ databases">
        <authorList>
            <person name="Peeters C."/>
        </authorList>
    </citation>
    <scope>NUCLEOTIDE SEQUENCE [LARGE SCALE GENOMIC DNA]</scope>
    <source>
        <strain evidence="1 2">LMG 31115</strain>
    </source>
</reference>
<evidence type="ECO:0000313" key="1">
    <source>
        <dbReference type="EMBL" id="VVE48310.1"/>
    </source>
</evidence>
<evidence type="ECO:0000313" key="2">
    <source>
        <dbReference type="Proteomes" id="UP000333828"/>
    </source>
</evidence>
<dbReference type="EMBL" id="CABPSI010000005">
    <property type="protein sequence ID" value="VVE48310.1"/>
    <property type="molecule type" value="Genomic_DNA"/>
</dbReference>
<name>A0A5E4YIP5_9BURK</name>
<evidence type="ECO:0008006" key="3">
    <source>
        <dbReference type="Google" id="ProtNLM"/>
    </source>
</evidence>
<dbReference type="RefSeq" id="WP_150685988.1">
    <property type="nucleotide sequence ID" value="NZ_CABPSI010000005.1"/>
</dbReference>
<sequence length="224" mass="24664">MSVLSHESWQHLLAPPAPMLTEVHRFVHVPAQGALPSRIAQALDVPIDAVSNTLPGAELAWSRQLLKHHATEDLDASLPDDEHLRFACQSTQRWQALAIYLGARRLAPALRQRVLKSELDAVLEVTGAPALRYARTQAAHDPLALNEAHDWSAQRLAESLRDVGLVCLEHLLLALPTALRWRAMLRIPPPRAPEAAFAAQALELDVTWPIGLSLAKELNPSCFS</sequence>
<protein>
    <recommendedName>
        <fullName evidence="3">Type III secretion protein HrpB4</fullName>
    </recommendedName>
</protein>